<proteinExistence type="predicted"/>
<feature type="region of interest" description="Disordered" evidence="1">
    <location>
        <begin position="53"/>
        <end position="80"/>
    </location>
</feature>
<name>A0A8T2PGP1_9TELE</name>
<keyword evidence="3" id="KW-1185">Reference proteome</keyword>
<accession>A0A8T2PGP1</accession>
<organism evidence="2 3">
    <name type="scientific">Albula glossodonta</name>
    <name type="common">roundjaw bonefish</name>
    <dbReference type="NCBI Taxonomy" id="121402"/>
    <lineage>
        <taxon>Eukaryota</taxon>
        <taxon>Metazoa</taxon>
        <taxon>Chordata</taxon>
        <taxon>Craniata</taxon>
        <taxon>Vertebrata</taxon>
        <taxon>Euteleostomi</taxon>
        <taxon>Actinopterygii</taxon>
        <taxon>Neopterygii</taxon>
        <taxon>Teleostei</taxon>
        <taxon>Albuliformes</taxon>
        <taxon>Albulidae</taxon>
        <taxon>Albula</taxon>
    </lineage>
</organism>
<evidence type="ECO:0000313" key="2">
    <source>
        <dbReference type="EMBL" id="KAG9351339.1"/>
    </source>
</evidence>
<gene>
    <name evidence="2" type="ORF">JZ751_022587</name>
</gene>
<comment type="caution">
    <text evidence="2">The sequence shown here is derived from an EMBL/GenBank/DDBJ whole genome shotgun (WGS) entry which is preliminary data.</text>
</comment>
<evidence type="ECO:0000313" key="3">
    <source>
        <dbReference type="Proteomes" id="UP000824540"/>
    </source>
</evidence>
<dbReference type="EMBL" id="JAFBMS010000006">
    <property type="protein sequence ID" value="KAG9351339.1"/>
    <property type="molecule type" value="Genomic_DNA"/>
</dbReference>
<sequence length="80" mass="8602">MTLLCPPRLASLLFTLCCTFRKLSHDALSTALPTFPTGVGESICNAVEELRREGDRRLGGHTPTKGAESGGGRLTDRQTD</sequence>
<dbReference type="AlphaFoldDB" id="A0A8T2PGP1"/>
<reference evidence="2" key="1">
    <citation type="thesis" date="2021" institute="BYU ScholarsArchive" country="Provo, UT, USA">
        <title>Applications of and Algorithms for Genome Assembly and Genomic Analyses with an Emphasis on Marine Teleosts.</title>
        <authorList>
            <person name="Pickett B.D."/>
        </authorList>
    </citation>
    <scope>NUCLEOTIDE SEQUENCE</scope>
    <source>
        <strain evidence="2">HI-2016</strain>
    </source>
</reference>
<protein>
    <submittedName>
        <fullName evidence="2">Uncharacterized protein</fullName>
    </submittedName>
</protein>
<dbReference type="Proteomes" id="UP000824540">
    <property type="component" value="Unassembled WGS sequence"/>
</dbReference>
<evidence type="ECO:0000256" key="1">
    <source>
        <dbReference type="SAM" id="MobiDB-lite"/>
    </source>
</evidence>